<feature type="compositionally biased region" description="Low complexity" evidence="1">
    <location>
        <begin position="128"/>
        <end position="143"/>
    </location>
</feature>
<gene>
    <name evidence="2" type="ORF">SMRZ_LOCUS12327</name>
</gene>
<dbReference type="EMBL" id="UZAI01007643">
    <property type="protein sequence ID" value="VDO99797.1"/>
    <property type="molecule type" value="Genomic_DNA"/>
</dbReference>
<evidence type="ECO:0000313" key="3">
    <source>
        <dbReference type="Proteomes" id="UP000277204"/>
    </source>
</evidence>
<proteinExistence type="predicted"/>
<dbReference type="Proteomes" id="UP000277204">
    <property type="component" value="Unassembled WGS sequence"/>
</dbReference>
<feature type="region of interest" description="Disordered" evidence="1">
    <location>
        <begin position="123"/>
        <end position="182"/>
    </location>
</feature>
<dbReference type="AlphaFoldDB" id="A0A183M8F2"/>
<protein>
    <submittedName>
        <fullName evidence="2">Uncharacterized protein</fullName>
    </submittedName>
</protein>
<evidence type="ECO:0000256" key="1">
    <source>
        <dbReference type="SAM" id="MobiDB-lite"/>
    </source>
</evidence>
<feature type="compositionally biased region" description="Basic and acidic residues" evidence="1">
    <location>
        <begin position="144"/>
        <end position="162"/>
    </location>
</feature>
<name>A0A183M8F2_9TREM</name>
<organism evidence="2 3">
    <name type="scientific">Schistosoma margrebowiei</name>
    <dbReference type="NCBI Taxonomy" id="48269"/>
    <lineage>
        <taxon>Eukaryota</taxon>
        <taxon>Metazoa</taxon>
        <taxon>Spiralia</taxon>
        <taxon>Lophotrochozoa</taxon>
        <taxon>Platyhelminthes</taxon>
        <taxon>Trematoda</taxon>
        <taxon>Digenea</taxon>
        <taxon>Strigeidida</taxon>
        <taxon>Schistosomatoidea</taxon>
        <taxon>Schistosomatidae</taxon>
        <taxon>Schistosoma</taxon>
    </lineage>
</organism>
<reference evidence="2 3" key="1">
    <citation type="submission" date="2018-11" db="EMBL/GenBank/DDBJ databases">
        <authorList>
            <consortium name="Pathogen Informatics"/>
        </authorList>
    </citation>
    <scope>NUCLEOTIDE SEQUENCE [LARGE SCALE GENOMIC DNA]</scope>
    <source>
        <strain evidence="2 3">Zambia</strain>
    </source>
</reference>
<evidence type="ECO:0000313" key="2">
    <source>
        <dbReference type="EMBL" id="VDO99797.1"/>
    </source>
</evidence>
<feature type="region of interest" description="Disordered" evidence="1">
    <location>
        <begin position="21"/>
        <end position="42"/>
    </location>
</feature>
<accession>A0A183M8F2</accession>
<dbReference type="STRING" id="48269.A0A183M8F2"/>
<sequence>MMLLKSLTSFIILNKNLFRKKKHKRRSRSHSSGRKLRVSRHHSPECTDISSFKFRSSLMSELSKHHNFKEKILKAKNVHETHEINDFRPVSAERDLKQSNVKCFEAPKSESSLIPLDEIALPPEPSKKLSSSVSSVSTPLSKETSIRESNPDSTVKDPHRIDLPQTNKLLKTHQLPLPAETL</sequence>
<feature type="compositionally biased region" description="Basic residues" evidence="1">
    <location>
        <begin position="21"/>
        <end position="41"/>
    </location>
</feature>
<keyword evidence="3" id="KW-1185">Reference proteome</keyword>